<keyword evidence="6" id="KW-0539">Nucleus</keyword>
<evidence type="ECO:0000256" key="1">
    <source>
        <dbReference type="ARBA" id="ARBA00004123"/>
    </source>
</evidence>
<evidence type="ECO:0000313" key="10">
    <source>
        <dbReference type="Proteomes" id="UP000695022"/>
    </source>
</evidence>
<dbReference type="PANTHER" id="PTHR16515">
    <property type="entry name" value="PR DOMAIN ZINC FINGER PROTEIN"/>
    <property type="match status" value="1"/>
</dbReference>
<dbReference type="RefSeq" id="XP_014670590.1">
    <property type="nucleotide sequence ID" value="XM_014815104.1"/>
</dbReference>
<accession>A0ABM1EEG9</accession>
<reference evidence="11" key="1">
    <citation type="submission" date="2025-08" db="UniProtKB">
        <authorList>
            <consortium name="RefSeq"/>
        </authorList>
    </citation>
    <scope>IDENTIFICATION</scope>
</reference>
<evidence type="ECO:0000256" key="5">
    <source>
        <dbReference type="ARBA" id="ARBA00022833"/>
    </source>
</evidence>
<feature type="domain" description="C2H2-type" evidence="9">
    <location>
        <begin position="323"/>
        <end position="350"/>
    </location>
</feature>
<feature type="compositionally biased region" description="Polar residues" evidence="8">
    <location>
        <begin position="199"/>
        <end position="211"/>
    </location>
</feature>
<dbReference type="InterPro" id="IPR036236">
    <property type="entry name" value="Znf_C2H2_sf"/>
</dbReference>
<keyword evidence="2" id="KW-0479">Metal-binding</keyword>
<dbReference type="GeneID" id="106811470"/>
<name>A0ABM1EEG9_PRICU</name>
<keyword evidence="4 7" id="KW-0863">Zinc-finger</keyword>
<dbReference type="PROSITE" id="PS50157">
    <property type="entry name" value="ZINC_FINGER_C2H2_2"/>
    <property type="match status" value="2"/>
</dbReference>
<feature type="compositionally biased region" description="Basic and acidic residues" evidence="8">
    <location>
        <begin position="212"/>
        <end position="227"/>
    </location>
</feature>
<organism evidence="10 11">
    <name type="scientific">Priapulus caudatus</name>
    <name type="common">Priapulid worm</name>
    <dbReference type="NCBI Taxonomy" id="37621"/>
    <lineage>
        <taxon>Eukaryota</taxon>
        <taxon>Metazoa</taxon>
        <taxon>Ecdysozoa</taxon>
        <taxon>Scalidophora</taxon>
        <taxon>Priapulida</taxon>
        <taxon>Priapulimorpha</taxon>
        <taxon>Priapulimorphida</taxon>
        <taxon>Priapulidae</taxon>
        <taxon>Priapulus</taxon>
    </lineage>
</organism>
<dbReference type="SMART" id="SM00355">
    <property type="entry name" value="ZnF_C2H2"/>
    <property type="match status" value="3"/>
</dbReference>
<sequence length="385" mass="43698">MTPSSETLMYYRCTSCCECFFSRLEFFNHAERVHCKVLVCQGHDPEENTETDIVNNMDTDFQTAPKAEDRVVERVDIDYEAAALLQHQTAENTCFTEEEEEEEEEEVPPVILKLEVIDDDHTYSESAAGTSTGANYEETVTECYEQSEYQIQADNTDEVILVLKPGTDDTYFDRCPQFTPAAEMQNLVDSEVPYDCASTSRGNDLPTTTAQEIRHPEAATGDHDNLRRKITAAARPSTKMRVRPQTWESESSGRRNLGLCTSGMLASSSSGSDRRLTVRRPWKPKVATVENQNRAVACPFCPKVLKFKYLMKHMQIHTGEKPYKCTLCSSAFTQYSSLACHRRIHTGEKPYVCRCGRAFNVSSNLRRHQRLACKRPQVPQEIVLI</sequence>
<gene>
    <name evidence="11" type="primary">LOC106811470</name>
</gene>
<evidence type="ECO:0000259" key="9">
    <source>
        <dbReference type="PROSITE" id="PS50157"/>
    </source>
</evidence>
<evidence type="ECO:0000256" key="7">
    <source>
        <dbReference type="PROSITE-ProRule" id="PRU00042"/>
    </source>
</evidence>
<evidence type="ECO:0000256" key="3">
    <source>
        <dbReference type="ARBA" id="ARBA00022737"/>
    </source>
</evidence>
<evidence type="ECO:0000256" key="4">
    <source>
        <dbReference type="ARBA" id="ARBA00022771"/>
    </source>
</evidence>
<dbReference type="PANTHER" id="PTHR16515:SF66">
    <property type="entry name" value="C2H2-TYPE DOMAIN-CONTAINING PROTEIN"/>
    <property type="match status" value="1"/>
</dbReference>
<proteinExistence type="predicted"/>
<keyword evidence="5" id="KW-0862">Zinc</keyword>
<evidence type="ECO:0000313" key="11">
    <source>
        <dbReference type="RefSeq" id="XP_014670590.1"/>
    </source>
</evidence>
<evidence type="ECO:0000256" key="6">
    <source>
        <dbReference type="ARBA" id="ARBA00023242"/>
    </source>
</evidence>
<keyword evidence="10" id="KW-1185">Reference proteome</keyword>
<evidence type="ECO:0000256" key="2">
    <source>
        <dbReference type="ARBA" id="ARBA00022723"/>
    </source>
</evidence>
<feature type="domain" description="C2H2-type" evidence="9">
    <location>
        <begin position="351"/>
        <end position="379"/>
    </location>
</feature>
<dbReference type="SUPFAM" id="SSF57667">
    <property type="entry name" value="beta-beta-alpha zinc fingers"/>
    <property type="match status" value="2"/>
</dbReference>
<dbReference type="InterPro" id="IPR050331">
    <property type="entry name" value="Zinc_finger"/>
</dbReference>
<keyword evidence="3" id="KW-0677">Repeat</keyword>
<dbReference type="InterPro" id="IPR013087">
    <property type="entry name" value="Znf_C2H2_type"/>
</dbReference>
<protein>
    <submittedName>
        <fullName evidence="11">Zinc finger protein 852-like isoform X5</fullName>
    </submittedName>
</protein>
<evidence type="ECO:0000256" key="8">
    <source>
        <dbReference type="SAM" id="MobiDB-lite"/>
    </source>
</evidence>
<comment type="subcellular location">
    <subcellularLocation>
        <location evidence="1">Nucleus</location>
    </subcellularLocation>
</comment>
<dbReference type="Proteomes" id="UP000695022">
    <property type="component" value="Unplaced"/>
</dbReference>
<dbReference type="PROSITE" id="PS00028">
    <property type="entry name" value="ZINC_FINGER_C2H2_1"/>
    <property type="match status" value="2"/>
</dbReference>
<feature type="region of interest" description="Disordered" evidence="8">
    <location>
        <begin position="199"/>
        <end position="228"/>
    </location>
</feature>
<dbReference type="Gene3D" id="3.30.160.60">
    <property type="entry name" value="Classic Zinc Finger"/>
    <property type="match status" value="3"/>
</dbReference>